<organism evidence="3 4">
    <name type="scientific">Yoonia sediminilitoris</name>
    <dbReference type="NCBI Taxonomy" id="1286148"/>
    <lineage>
        <taxon>Bacteria</taxon>
        <taxon>Pseudomonadati</taxon>
        <taxon>Pseudomonadota</taxon>
        <taxon>Alphaproteobacteria</taxon>
        <taxon>Rhodobacterales</taxon>
        <taxon>Paracoccaceae</taxon>
        <taxon>Yoonia</taxon>
    </lineage>
</organism>
<dbReference type="GO" id="GO:0004497">
    <property type="term" value="F:monooxygenase activity"/>
    <property type="evidence" value="ECO:0007669"/>
    <property type="project" value="TreeGrafter"/>
</dbReference>
<dbReference type="PANTHER" id="PTHR43539">
    <property type="entry name" value="FLAVIN-BINDING MONOOXYGENASE-LIKE PROTEIN (AFU_ORTHOLOGUE AFUA_4G09220)"/>
    <property type="match status" value="1"/>
</dbReference>
<name>A0A2T6K6S8_9RHOB</name>
<sequence>MEYPNMNDTIVIGAGLSGLAAARALRDRNIPVTILEASDRVADPWRKRHPQLRLNIHRHFAQLPGAPMTRNDGTYVRRDTVVGYLEDYAKALDAEIRFGTRVLSVERHGDGWHVQTNKGELSCAHLVVATGRESIPTIPIWPGMERYGRPVIHTADFGDVTQYEGRKVLVVGAGNSGTDVLSHLARINPAKVWVSVRHGPSILPKLILGFPLHRLAKLFTYLPKWSLDPSFVALQWLSFGNLRRFGLRRHRTGGATRMRQEGVTFALDDGFVAALKTGRFEAVPETVGFDDTRVELANGRRIDPDVVICATGYETGLKPLFRDLGALDHNGRPLHPMGQPDPDNPGLWFTGFTPGLAGFFHAAGETADKIAKAITNDRQPAESAHSAMPQNLAGTRNSLGARLINSTRLTATARRTATKGASQ</sequence>
<dbReference type="Proteomes" id="UP000244523">
    <property type="component" value="Unassembled WGS sequence"/>
</dbReference>
<dbReference type="PRINTS" id="PR00469">
    <property type="entry name" value="PNDRDTASEII"/>
</dbReference>
<accession>A0A2T6K6S8</accession>
<evidence type="ECO:0000256" key="1">
    <source>
        <dbReference type="ARBA" id="ARBA00023002"/>
    </source>
</evidence>
<comment type="caution">
    <text evidence="3">The sequence shown here is derived from an EMBL/GenBank/DDBJ whole genome shotgun (WGS) entry which is preliminary data.</text>
</comment>
<gene>
    <name evidence="3" type="ORF">C8N45_11925</name>
</gene>
<keyword evidence="4" id="KW-1185">Reference proteome</keyword>
<dbReference type="AlphaFoldDB" id="A0A2T6K6S8"/>
<reference evidence="3 4" key="1">
    <citation type="submission" date="2018-04" db="EMBL/GenBank/DDBJ databases">
        <title>Genomic Encyclopedia of Archaeal and Bacterial Type Strains, Phase II (KMG-II): from individual species to whole genera.</title>
        <authorList>
            <person name="Goeker M."/>
        </authorList>
    </citation>
    <scope>NUCLEOTIDE SEQUENCE [LARGE SCALE GENOMIC DNA]</scope>
    <source>
        <strain evidence="3 4">DSM 29955</strain>
    </source>
</reference>
<dbReference type="GO" id="GO:0050660">
    <property type="term" value="F:flavin adenine dinucleotide binding"/>
    <property type="evidence" value="ECO:0007669"/>
    <property type="project" value="TreeGrafter"/>
</dbReference>
<dbReference type="Gene3D" id="3.50.50.60">
    <property type="entry name" value="FAD/NAD(P)-binding domain"/>
    <property type="match status" value="1"/>
</dbReference>
<dbReference type="EMBL" id="QBUD01000019">
    <property type="protein sequence ID" value="PUB10398.1"/>
    <property type="molecule type" value="Genomic_DNA"/>
</dbReference>
<evidence type="ECO:0000313" key="3">
    <source>
        <dbReference type="EMBL" id="PUB10398.1"/>
    </source>
</evidence>
<protein>
    <submittedName>
        <fullName evidence="3">Cation diffusion facilitator CzcD-associated flavoprotein CzcO</fullName>
    </submittedName>
</protein>
<dbReference type="RefSeq" id="WP_108388725.1">
    <property type="nucleotide sequence ID" value="NZ_QBUD01000019.1"/>
</dbReference>
<dbReference type="GO" id="GO:0005829">
    <property type="term" value="C:cytosol"/>
    <property type="evidence" value="ECO:0007669"/>
    <property type="project" value="TreeGrafter"/>
</dbReference>
<dbReference type="OrthoDB" id="9808049at2"/>
<proteinExistence type="predicted"/>
<dbReference type="SUPFAM" id="SSF51905">
    <property type="entry name" value="FAD/NAD(P)-binding domain"/>
    <property type="match status" value="2"/>
</dbReference>
<evidence type="ECO:0000256" key="2">
    <source>
        <dbReference type="SAM" id="MobiDB-lite"/>
    </source>
</evidence>
<dbReference type="PANTHER" id="PTHR43539:SF78">
    <property type="entry name" value="FLAVIN-CONTAINING MONOOXYGENASE"/>
    <property type="match status" value="1"/>
</dbReference>
<dbReference type="Pfam" id="PF13738">
    <property type="entry name" value="Pyr_redox_3"/>
    <property type="match status" value="1"/>
</dbReference>
<keyword evidence="1" id="KW-0560">Oxidoreductase</keyword>
<evidence type="ECO:0000313" key="4">
    <source>
        <dbReference type="Proteomes" id="UP000244523"/>
    </source>
</evidence>
<feature type="region of interest" description="Disordered" evidence="2">
    <location>
        <begin position="377"/>
        <end position="400"/>
    </location>
</feature>
<feature type="compositionally biased region" description="Polar residues" evidence="2">
    <location>
        <begin position="388"/>
        <end position="398"/>
    </location>
</feature>
<dbReference type="InterPro" id="IPR050982">
    <property type="entry name" value="Auxin_biosynth/cation_transpt"/>
</dbReference>
<dbReference type="InterPro" id="IPR036188">
    <property type="entry name" value="FAD/NAD-bd_sf"/>
</dbReference>